<dbReference type="Gene3D" id="1.20.1560.10">
    <property type="entry name" value="ABC transporter type 1, transmembrane domain"/>
    <property type="match status" value="1"/>
</dbReference>
<feature type="transmembrane region" description="Helical" evidence="7">
    <location>
        <begin position="267"/>
        <end position="288"/>
    </location>
</feature>
<gene>
    <name evidence="10" type="ORF">QHF89_28025</name>
</gene>
<feature type="transmembrane region" description="Helical" evidence="7">
    <location>
        <begin position="48"/>
        <end position="69"/>
    </location>
</feature>
<name>A0ABT6NYE4_9BACT</name>
<evidence type="ECO:0000256" key="5">
    <source>
        <dbReference type="ARBA" id="ARBA00022989"/>
    </source>
</evidence>
<dbReference type="Pfam" id="PF00005">
    <property type="entry name" value="ABC_tran"/>
    <property type="match status" value="1"/>
</dbReference>
<evidence type="ECO:0000313" key="11">
    <source>
        <dbReference type="Proteomes" id="UP001160301"/>
    </source>
</evidence>
<evidence type="ECO:0000259" key="8">
    <source>
        <dbReference type="PROSITE" id="PS50893"/>
    </source>
</evidence>
<protein>
    <submittedName>
        <fullName evidence="10">Cyclic peptide export ABC transporter</fullName>
    </submittedName>
</protein>
<reference evidence="10 11" key="1">
    <citation type="submission" date="2023-04" db="EMBL/GenBank/DDBJ databases">
        <title>The genome sequence of Polyangium sorediatum DSM14670.</title>
        <authorList>
            <person name="Zhang X."/>
        </authorList>
    </citation>
    <scope>NUCLEOTIDE SEQUENCE [LARGE SCALE GENOMIC DNA]</scope>
    <source>
        <strain evidence="10 11">DSM 14670</strain>
    </source>
</reference>
<dbReference type="InterPro" id="IPR027417">
    <property type="entry name" value="P-loop_NTPase"/>
</dbReference>
<dbReference type="InterPro" id="IPR036640">
    <property type="entry name" value="ABC1_TM_sf"/>
</dbReference>
<evidence type="ECO:0000256" key="6">
    <source>
        <dbReference type="ARBA" id="ARBA00023136"/>
    </source>
</evidence>
<dbReference type="SUPFAM" id="SSF90123">
    <property type="entry name" value="ABC transporter transmembrane region"/>
    <property type="match status" value="1"/>
</dbReference>
<dbReference type="SUPFAM" id="SSF52540">
    <property type="entry name" value="P-loop containing nucleoside triphosphate hydrolases"/>
    <property type="match status" value="1"/>
</dbReference>
<feature type="transmembrane region" description="Helical" evidence="7">
    <location>
        <begin position="235"/>
        <end position="255"/>
    </location>
</feature>
<dbReference type="CDD" id="cd03228">
    <property type="entry name" value="ABCC_MRP_Like"/>
    <property type="match status" value="1"/>
</dbReference>
<dbReference type="EMBL" id="JARZHI010000029">
    <property type="protein sequence ID" value="MDI1433377.1"/>
    <property type="molecule type" value="Genomic_DNA"/>
</dbReference>
<dbReference type="PROSITE" id="PS50893">
    <property type="entry name" value="ABC_TRANSPORTER_2"/>
    <property type="match status" value="1"/>
</dbReference>
<feature type="domain" description="ABC transmembrane type-1" evidence="9">
    <location>
        <begin position="18"/>
        <end position="290"/>
    </location>
</feature>
<feature type="domain" description="ABC transporter" evidence="8">
    <location>
        <begin position="330"/>
        <end position="551"/>
    </location>
</feature>
<evidence type="ECO:0000256" key="4">
    <source>
        <dbReference type="ARBA" id="ARBA00022840"/>
    </source>
</evidence>
<evidence type="ECO:0000313" key="10">
    <source>
        <dbReference type="EMBL" id="MDI1433377.1"/>
    </source>
</evidence>
<dbReference type="InterPro" id="IPR005898">
    <property type="entry name" value="Cyc_pep_transpt_SyrD/YojI"/>
</dbReference>
<dbReference type="SMART" id="SM00382">
    <property type="entry name" value="AAA"/>
    <property type="match status" value="1"/>
</dbReference>
<organism evidence="10 11">
    <name type="scientific">Polyangium sorediatum</name>
    <dbReference type="NCBI Taxonomy" id="889274"/>
    <lineage>
        <taxon>Bacteria</taxon>
        <taxon>Pseudomonadati</taxon>
        <taxon>Myxococcota</taxon>
        <taxon>Polyangia</taxon>
        <taxon>Polyangiales</taxon>
        <taxon>Polyangiaceae</taxon>
        <taxon>Polyangium</taxon>
    </lineage>
</organism>
<keyword evidence="3" id="KW-0547">Nucleotide-binding</keyword>
<dbReference type="Gene3D" id="3.40.50.300">
    <property type="entry name" value="P-loop containing nucleotide triphosphate hydrolases"/>
    <property type="match status" value="1"/>
</dbReference>
<sequence>MTIVDLIFKDAKAERGKIFFAATAAGLANTLVLMLVNSAAQAPEKAGARAFFLFVVFIATYVLAARYVFHRMTDIVEEILYRIKCRIVEKVERAELSGFERIGASEIYDRVTENATMISGAAGLVTNVLQQAIIFTFAVLYIAWLSFPAFALLALLIAAGLALYWSRSEGMGDLLKALARTRLTFFDALTDLLKGFKEVKFSQARSSQVRADITQSAALLRDVSRKANHLFDENFILASCNLFVLLGALAFVLPRHMQVEASALSKLIAGVMFLWGPLQGVVSGYPAYVRSNQAIAEIEALERKLDEAAGAAAVPDEHGEDPWKGNLGVIEARDVTYEYPRANGDGAFHIGPLNLSIQPGEIVFIVGGNGSGKSTFVKVLTGLYPPTGGTLRVGGVEVRSENVAAYREMITAIFSDFHLFAKAYGLIGIDEGLVRRLLVQMQLEGKTSFEGDRFTRRDLSTGQRKRLAMIVSLLEDRPIFVFDEWAADQDPEFRAYFYEELLPSLKQRGKTVIAVSHDDRYFRCADRVITMELGMIRSIEAGSSRPALVKSMNAE</sequence>
<keyword evidence="2 7" id="KW-0812">Transmembrane</keyword>
<dbReference type="RefSeq" id="WP_136970792.1">
    <property type="nucleotide sequence ID" value="NZ_JARZHI010000029.1"/>
</dbReference>
<evidence type="ECO:0000256" key="7">
    <source>
        <dbReference type="SAM" id="Phobius"/>
    </source>
</evidence>
<dbReference type="PANTHER" id="PTHR24221:SF654">
    <property type="entry name" value="ATP-BINDING CASSETTE SUB-FAMILY B MEMBER 6"/>
    <property type="match status" value="1"/>
</dbReference>
<keyword evidence="5 7" id="KW-1133">Transmembrane helix</keyword>
<keyword evidence="4" id="KW-0067">ATP-binding</keyword>
<evidence type="ECO:0000256" key="1">
    <source>
        <dbReference type="ARBA" id="ARBA00004651"/>
    </source>
</evidence>
<keyword evidence="6 7" id="KW-0472">Membrane</keyword>
<evidence type="ECO:0000259" key="9">
    <source>
        <dbReference type="PROSITE" id="PS50929"/>
    </source>
</evidence>
<keyword evidence="11" id="KW-1185">Reference proteome</keyword>
<feature type="transmembrane region" description="Helical" evidence="7">
    <location>
        <begin position="132"/>
        <end position="165"/>
    </location>
</feature>
<evidence type="ECO:0000256" key="3">
    <source>
        <dbReference type="ARBA" id="ARBA00022741"/>
    </source>
</evidence>
<dbReference type="InterPro" id="IPR039421">
    <property type="entry name" value="Type_1_exporter"/>
</dbReference>
<comment type="caution">
    <text evidence="10">The sequence shown here is derived from an EMBL/GenBank/DDBJ whole genome shotgun (WGS) entry which is preliminary data.</text>
</comment>
<evidence type="ECO:0000256" key="2">
    <source>
        <dbReference type="ARBA" id="ARBA00022692"/>
    </source>
</evidence>
<comment type="subcellular location">
    <subcellularLocation>
        <location evidence="1">Cell membrane</location>
        <topology evidence="1">Multi-pass membrane protein</topology>
    </subcellularLocation>
</comment>
<dbReference type="Proteomes" id="UP001160301">
    <property type="component" value="Unassembled WGS sequence"/>
</dbReference>
<dbReference type="InterPro" id="IPR003593">
    <property type="entry name" value="AAA+_ATPase"/>
</dbReference>
<dbReference type="PROSITE" id="PS50929">
    <property type="entry name" value="ABC_TM1F"/>
    <property type="match status" value="1"/>
</dbReference>
<dbReference type="NCBIfam" id="TIGR01194">
    <property type="entry name" value="cyc_pep_trnsptr"/>
    <property type="match status" value="1"/>
</dbReference>
<accession>A0ABT6NYE4</accession>
<dbReference type="InterPro" id="IPR011527">
    <property type="entry name" value="ABC1_TM_dom"/>
</dbReference>
<feature type="transmembrane region" description="Helical" evidence="7">
    <location>
        <begin position="18"/>
        <end position="36"/>
    </location>
</feature>
<dbReference type="InterPro" id="IPR003439">
    <property type="entry name" value="ABC_transporter-like_ATP-bd"/>
</dbReference>
<proteinExistence type="predicted"/>
<dbReference type="PANTHER" id="PTHR24221">
    <property type="entry name" value="ATP-BINDING CASSETTE SUB-FAMILY B"/>
    <property type="match status" value="1"/>
</dbReference>